<dbReference type="EMBL" id="JARK01001433">
    <property type="protein sequence ID" value="EYC02835.1"/>
    <property type="molecule type" value="Genomic_DNA"/>
</dbReference>
<accession>A0A016TJF8</accession>
<organism evidence="1 2">
    <name type="scientific">Ancylostoma ceylanicum</name>
    <dbReference type="NCBI Taxonomy" id="53326"/>
    <lineage>
        <taxon>Eukaryota</taxon>
        <taxon>Metazoa</taxon>
        <taxon>Ecdysozoa</taxon>
        <taxon>Nematoda</taxon>
        <taxon>Chromadorea</taxon>
        <taxon>Rhabditida</taxon>
        <taxon>Rhabditina</taxon>
        <taxon>Rhabditomorpha</taxon>
        <taxon>Strongyloidea</taxon>
        <taxon>Ancylostomatidae</taxon>
        <taxon>Ancylostomatinae</taxon>
        <taxon>Ancylostoma</taxon>
    </lineage>
</organism>
<evidence type="ECO:0000313" key="2">
    <source>
        <dbReference type="Proteomes" id="UP000024635"/>
    </source>
</evidence>
<reference evidence="2" key="1">
    <citation type="journal article" date="2015" name="Nat. Genet.">
        <title>The genome and transcriptome of the zoonotic hookworm Ancylostoma ceylanicum identify infection-specific gene families.</title>
        <authorList>
            <person name="Schwarz E.M."/>
            <person name="Hu Y."/>
            <person name="Antoshechkin I."/>
            <person name="Miller M.M."/>
            <person name="Sternberg P.W."/>
            <person name="Aroian R.V."/>
        </authorList>
    </citation>
    <scope>NUCLEOTIDE SEQUENCE</scope>
    <source>
        <strain evidence="2">HY135</strain>
    </source>
</reference>
<sequence>MAAPYASEMGLCLENCRVIKCQMITRTERIAPTHNESSPSTEILMASLIPEITRSMQLAKYFSIEGEKRMN</sequence>
<evidence type="ECO:0000313" key="1">
    <source>
        <dbReference type="EMBL" id="EYC02835.1"/>
    </source>
</evidence>
<comment type="caution">
    <text evidence="1">The sequence shown here is derived from an EMBL/GenBank/DDBJ whole genome shotgun (WGS) entry which is preliminary data.</text>
</comment>
<dbReference type="AlphaFoldDB" id="A0A016TJF8"/>
<gene>
    <name evidence="1" type="primary">Acey_s0097.g2963</name>
    <name evidence="1" type="ORF">Y032_0097g2963</name>
</gene>
<proteinExistence type="predicted"/>
<dbReference type="Proteomes" id="UP000024635">
    <property type="component" value="Unassembled WGS sequence"/>
</dbReference>
<keyword evidence="2" id="KW-1185">Reference proteome</keyword>
<name>A0A016TJF8_9BILA</name>
<protein>
    <submittedName>
        <fullName evidence="1">Uncharacterized protein</fullName>
    </submittedName>
</protein>